<feature type="compositionally biased region" description="Polar residues" evidence="2">
    <location>
        <begin position="302"/>
        <end position="313"/>
    </location>
</feature>
<dbReference type="AlphaFoldDB" id="A0A1X7V538"/>
<gene>
    <name evidence="3" type="primary">100636784</name>
</gene>
<keyword evidence="1" id="KW-0175">Coiled coil</keyword>
<evidence type="ECO:0000256" key="2">
    <source>
        <dbReference type="SAM" id="MobiDB-lite"/>
    </source>
</evidence>
<proteinExistence type="predicted"/>
<dbReference type="Proteomes" id="UP000007879">
    <property type="component" value="Unassembled WGS sequence"/>
</dbReference>
<feature type="coiled-coil region" evidence="1">
    <location>
        <begin position="94"/>
        <end position="128"/>
    </location>
</feature>
<reference evidence="3" key="2">
    <citation type="submission" date="2017-05" db="UniProtKB">
        <authorList>
            <consortium name="EnsemblMetazoa"/>
        </authorList>
    </citation>
    <scope>IDENTIFICATION</scope>
</reference>
<dbReference type="KEGG" id="aqu:100636784"/>
<accession>A0A1X7V538</accession>
<name>A0A1X7V538_AMPQE</name>
<evidence type="ECO:0000256" key="1">
    <source>
        <dbReference type="SAM" id="Coils"/>
    </source>
</evidence>
<dbReference type="EnsemblMetazoa" id="Aqu2.1.34939_001">
    <property type="protein sequence ID" value="Aqu2.1.34939_001"/>
    <property type="gene ID" value="Aqu2.1.34939"/>
</dbReference>
<feature type="compositionally biased region" description="Polar residues" evidence="2">
    <location>
        <begin position="277"/>
        <end position="295"/>
    </location>
</feature>
<protein>
    <submittedName>
        <fullName evidence="3">Uncharacterized protein</fullName>
    </submittedName>
</protein>
<evidence type="ECO:0000313" key="3">
    <source>
        <dbReference type="EnsemblMetazoa" id="Aqu2.1.34939_001"/>
    </source>
</evidence>
<sequence>MTSTSNMQQAGSDICDVLESAAIEATSLSDKESIQLATCPRAHACLQGLVERRFHPIHLRDFYSVINYLLLRLSLLLQEKDSHERGGGGGEGGAAAAAAEVAKLKRQVAELQRKNKERKAKYDELYRINQQWLADYNDLKKQMSVSLRQEDSIPSLPCQQCITLERDVEEKMTLLKDLEIQLEKMTAKSKDARNELEEKNVIIQDLMNECSALRLQFQEIGGLSAAMRQRDDREDLIKEVQRLREKNTELEKERAKIQTQLNQFRLSVRQLLFNSSSQMNHTPNHTQYQSSSSRLASHAQAPPTSSYHKSTGGDTYDVRVPPGMAADGYVYPKQFAPKQTPRHYISYNPSSNGYKTPPTPPGLLSRGKYQHDWDSSPTRRYEAHPYKPDTIVEQVPGGGNPSIPMQPRLGLPPQRAMTSSQFLDPSIYQQDKLLSPINNTPRPMSAPGSLLVSPFSSDVHMLSTLSHLNHQSDSHSAASTPNSTNTSMTDLSLLHTSSAHTGEYSTARPRPASLKLQQDGYRTSNSATSSPHYSESSVFSDKTIQCHHCNMEFPRHPDSCDAWLDHITNCALSGQ</sequence>
<feature type="compositionally biased region" description="Low complexity" evidence="2">
    <location>
        <begin position="476"/>
        <end position="489"/>
    </location>
</feature>
<organism evidence="3">
    <name type="scientific">Amphimedon queenslandica</name>
    <name type="common">Sponge</name>
    <dbReference type="NCBI Taxonomy" id="400682"/>
    <lineage>
        <taxon>Eukaryota</taxon>
        <taxon>Metazoa</taxon>
        <taxon>Porifera</taxon>
        <taxon>Demospongiae</taxon>
        <taxon>Heteroscleromorpha</taxon>
        <taxon>Haplosclerida</taxon>
        <taxon>Niphatidae</taxon>
        <taxon>Amphimedon</taxon>
    </lineage>
</organism>
<keyword evidence="4" id="KW-1185">Reference proteome</keyword>
<dbReference type="InParanoid" id="A0A1X7V538"/>
<feature type="coiled-coil region" evidence="1">
    <location>
        <begin position="161"/>
        <end position="267"/>
    </location>
</feature>
<evidence type="ECO:0000313" key="4">
    <source>
        <dbReference type="Proteomes" id="UP000007879"/>
    </source>
</evidence>
<dbReference type="EnsemblMetazoa" id="XM_003385661.3">
    <property type="protein sequence ID" value="XP_003385709.2"/>
    <property type="gene ID" value="LOC100636784"/>
</dbReference>
<feature type="region of interest" description="Disordered" evidence="2">
    <location>
        <begin position="470"/>
        <end position="489"/>
    </location>
</feature>
<reference evidence="4" key="1">
    <citation type="journal article" date="2010" name="Nature">
        <title>The Amphimedon queenslandica genome and the evolution of animal complexity.</title>
        <authorList>
            <person name="Srivastava M."/>
            <person name="Simakov O."/>
            <person name="Chapman J."/>
            <person name="Fahey B."/>
            <person name="Gauthier M.E."/>
            <person name="Mitros T."/>
            <person name="Richards G.S."/>
            <person name="Conaco C."/>
            <person name="Dacre M."/>
            <person name="Hellsten U."/>
            <person name="Larroux C."/>
            <person name="Putnam N.H."/>
            <person name="Stanke M."/>
            <person name="Adamska M."/>
            <person name="Darling A."/>
            <person name="Degnan S.M."/>
            <person name="Oakley T.H."/>
            <person name="Plachetzki D.C."/>
            <person name="Zhai Y."/>
            <person name="Adamski M."/>
            <person name="Calcino A."/>
            <person name="Cummins S.F."/>
            <person name="Goodstein D.M."/>
            <person name="Harris C."/>
            <person name="Jackson D.J."/>
            <person name="Leys S.P."/>
            <person name="Shu S."/>
            <person name="Woodcroft B.J."/>
            <person name="Vervoort M."/>
            <person name="Kosik K.S."/>
            <person name="Manning G."/>
            <person name="Degnan B.M."/>
            <person name="Rokhsar D.S."/>
        </authorList>
    </citation>
    <scope>NUCLEOTIDE SEQUENCE [LARGE SCALE GENOMIC DNA]</scope>
</reference>
<feature type="region of interest" description="Disordered" evidence="2">
    <location>
        <begin position="277"/>
        <end position="319"/>
    </location>
</feature>